<evidence type="ECO:0000313" key="4">
    <source>
        <dbReference type="EMBL" id="VFK02823.1"/>
    </source>
</evidence>
<proteinExistence type="predicted"/>
<organism evidence="4">
    <name type="scientific">Candidatus Kentrum eta</name>
    <dbReference type="NCBI Taxonomy" id="2126337"/>
    <lineage>
        <taxon>Bacteria</taxon>
        <taxon>Pseudomonadati</taxon>
        <taxon>Pseudomonadota</taxon>
        <taxon>Gammaproteobacteria</taxon>
        <taxon>Candidatus Kentrum</taxon>
    </lineage>
</organism>
<gene>
    <name evidence="2" type="ORF">BECKH772A_GA0070896_101047</name>
    <name evidence="3" type="ORF">BECKH772B_GA0070898_101137</name>
    <name evidence="4" type="ORF">BECKH772C_GA0070978_101047</name>
</gene>
<feature type="region of interest" description="Disordered" evidence="1">
    <location>
        <begin position="36"/>
        <end position="61"/>
    </location>
</feature>
<dbReference type="AlphaFoldDB" id="A0A450VDE4"/>
<sequence>MGRGNSLEWWENTSELFQNAPECPVDGVMSPGDALEYPENSPRCSESAPKCPGNGGINYEL</sequence>
<reference evidence="4" key="1">
    <citation type="submission" date="2019-02" db="EMBL/GenBank/DDBJ databases">
        <authorList>
            <person name="Gruber-Vodicka R. H."/>
            <person name="Seah K. B. B."/>
        </authorList>
    </citation>
    <scope>NUCLEOTIDE SEQUENCE</scope>
    <source>
        <strain evidence="4">BECK_SA2B12</strain>
        <strain evidence="2">BECK_SA2B15</strain>
        <strain evidence="3">BECK_SA2B20</strain>
    </source>
</reference>
<evidence type="ECO:0000313" key="2">
    <source>
        <dbReference type="EMBL" id="VFJ96454.1"/>
    </source>
</evidence>
<accession>A0A450VDE4</accession>
<name>A0A450VDE4_9GAMM</name>
<dbReference type="EMBL" id="CAADFG010000104">
    <property type="protein sequence ID" value="VFJ96454.1"/>
    <property type="molecule type" value="Genomic_DNA"/>
</dbReference>
<protein>
    <submittedName>
        <fullName evidence="4">Uncharacterized protein</fullName>
    </submittedName>
</protein>
<evidence type="ECO:0000256" key="1">
    <source>
        <dbReference type="SAM" id="MobiDB-lite"/>
    </source>
</evidence>
<dbReference type="EMBL" id="CAADFI010000113">
    <property type="protein sequence ID" value="VFJ97514.1"/>
    <property type="molecule type" value="Genomic_DNA"/>
</dbReference>
<dbReference type="EMBL" id="CAADFJ010000104">
    <property type="protein sequence ID" value="VFK02823.1"/>
    <property type="molecule type" value="Genomic_DNA"/>
</dbReference>
<evidence type="ECO:0000313" key="3">
    <source>
        <dbReference type="EMBL" id="VFJ97514.1"/>
    </source>
</evidence>